<feature type="transmembrane region" description="Helical" evidence="7">
    <location>
        <begin position="278"/>
        <end position="299"/>
    </location>
</feature>
<keyword evidence="10" id="KW-0645">Protease</keyword>
<evidence type="ECO:0000256" key="7">
    <source>
        <dbReference type="SAM" id="Phobius"/>
    </source>
</evidence>
<proteinExistence type="inferred from homology"/>
<evidence type="ECO:0000259" key="9">
    <source>
        <dbReference type="Pfam" id="PF12122"/>
    </source>
</evidence>
<keyword evidence="4 10" id="KW-0378">Hydrolase</keyword>
<evidence type="ECO:0000256" key="5">
    <source>
        <dbReference type="ARBA" id="ARBA00022989"/>
    </source>
</evidence>
<keyword evidence="3 7" id="KW-0812">Transmembrane</keyword>
<dbReference type="SUPFAM" id="SSF144091">
    <property type="entry name" value="Rhomboid-like"/>
    <property type="match status" value="1"/>
</dbReference>
<feature type="transmembrane region" description="Helical" evidence="7">
    <location>
        <begin position="210"/>
        <end position="234"/>
    </location>
</feature>
<dbReference type="GO" id="GO:0006508">
    <property type="term" value="P:proteolysis"/>
    <property type="evidence" value="ECO:0007669"/>
    <property type="project" value="UniProtKB-KW"/>
</dbReference>
<keyword evidence="5 7" id="KW-1133">Transmembrane helix</keyword>
<gene>
    <name evidence="10" type="primary">glpG</name>
    <name evidence="10" type="ORF">MFFC18_39070</name>
</gene>
<keyword evidence="6 7" id="KW-0472">Membrane</keyword>
<evidence type="ECO:0000259" key="8">
    <source>
        <dbReference type="Pfam" id="PF01694"/>
    </source>
</evidence>
<dbReference type="OrthoDB" id="9813074at2"/>
<comment type="similarity">
    <text evidence="2">Belongs to the peptidase S54 family.</text>
</comment>
<organism evidence="10 11">
    <name type="scientific">Mariniblastus fucicola</name>
    <dbReference type="NCBI Taxonomy" id="980251"/>
    <lineage>
        <taxon>Bacteria</taxon>
        <taxon>Pseudomonadati</taxon>
        <taxon>Planctomycetota</taxon>
        <taxon>Planctomycetia</taxon>
        <taxon>Pirellulales</taxon>
        <taxon>Pirellulaceae</taxon>
        <taxon>Mariniblastus</taxon>
    </lineage>
</organism>
<evidence type="ECO:0000256" key="6">
    <source>
        <dbReference type="ARBA" id="ARBA00023136"/>
    </source>
</evidence>
<dbReference type="InterPro" id="IPR035952">
    <property type="entry name" value="Rhomboid-like_sf"/>
</dbReference>
<name>A0A5B9PN90_9BACT</name>
<dbReference type="PANTHER" id="PTHR43731:SF14">
    <property type="entry name" value="PRESENILIN-ASSOCIATED RHOMBOID-LIKE PROTEIN, MITOCHONDRIAL"/>
    <property type="match status" value="1"/>
</dbReference>
<dbReference type="Pfam" id="PF12122">
    <property type="entry name" value="Rhomboid_N"/>
    <property type="match status" value="1"/>
</dbReference>
<dbReference type="Gene3D" id="1.20.1540.10">
    <property type="entry name" value="Rhomboid-like"/>
    <property type="match status" value="1"/>
</dbReference>
<evidence type="ECO:0000256" key="4">
    <source>
        <dbReference type="ARBA" id="ARBA00022801"/>
    </source>
</evidence>
<dbReference type="EMBL" id="CP042912">
    <property type="protein sequence ID" value="QEG24001.1"/>
    <property type="molecule type" value="Genomic_DNA"/>
</dbReference>
<evidence type="ECO:0000313" key="11">
    <source>
        <dbReference type="Proteomes" id="UP000322214"/>
    </source>
</evidence>
<dbReference type="EC" id="3.4.21.105" evidence="10"/>
<feature type="domain" description="Peptidase S54 GlpG peptidase N-terminal" evidence="9">
    <location>
        <begin position="1"/>
        <end position="71"/>
    </location>
</feature>
<dbReference type="InterPro" id="IPR050925">
    <property type="entry name" value="Rhomboid_protease_S54"/>
</dbReference>
<dbReference type="KEGG" id="mff:MFFC18_39070"/>
<dbReference type="RefSeq" id="WP_075082443.1">
    <property type="nucleotide sequence ID" value="NZ_CP042912.1"/>
</dbReference>
<dbReference type="Proteomes" id="UP000322214">
    <property type="component" value="Chromosome"/>
</dbReference>
<evidence type="ECO:0000256" key="1">
    <source>
        <dbReference type="ARBA" id="ARBA00004141"/>
    </source>
</evidence>
<sequence length="337" mass="37505">MRLIGSLPSESAADSLAAYLLTQSIECQVEPDGEHGFDIWVKDEDGFEQAKRELETFRSDPKAEKYRKAVAEAKKIQEAAVSRQKQYQKNIQSVGPVQKGIFETAPLTVVLILICVIVAALTEFGADKYDDRAVARALQFVAVDTPSEQLQQAWQTNRDSMEVRLASIYRGELWRTMSPIFYHYGPFHIVFNMLWLAYFGRMIEGRYGTLCLAMIVVFSAIFSTVLQCVVPASVGGSVPMLYTDLLISHLGGMSGVNYALFGFIWFRMLYDPNSRMFLPQTTVIIMIGYLFYCMLSPQIGGTFGGDAGRVANWAHGGGMLMGLLLGLSPIGKRLSKK</sequence>
<dbReference type="Pfam" id="PF01694">
    <property type="entry name" value="Rhomboid"/>
    <property type="match status" value="1"/>
</dbReference>
<dbReference type="InterPro" id="IPR022764">
    <property type="entry name" value="Peptidase_S54_rhomboid_dom"/>
</dbReference>
<dbReference type="PANTHER" id="PTHR43731">
    <property type="entry name" value="RHOMBOID PROTEASE"/>
    <property type="match status" value="1"/>
</dbReference>
<dbReference type="Gene3D" id="3.30.70.2350">
    <property type="match status" value="1"/>
</dbReference>
<evidence type="ECO:0000313" key="10">
    <source>
        <dbReference type="EMBL" id="QEG24001.1"/>
    </source>
</evidence>
<keyword evidence="11" id="KW-1185">Reference proteome</keyword>
<feature type="transmembrane region" description="Helical" evidence="7">
    <location>
        <begin position="246"/>
        <end position="266"/>
    </location>
</feature>
<evidence type="ECO:0000256" key="2">
    <source>
        <dbReference type="ARBA" id="ARBA00009045"/>
    </source>
</evidence>
<feature type="domain" description="Peptidase S54 rhomboid" evidence="8">
    <location>
        <begin position="171"/>
        <end position="327"/>
    </location>
</feature>
<feature type="transmembrane region" description="Helical" evidence="7">
    <location>
        <begin position="311"/>
        <end position="331"/>
    </location>
</feature>
<dbReference type="InterPro" id="IPR022732">
    <property type="entry name" value="Peptidase_S54_GlpG_N"/>
</dbReference>
<accession>A0A5B9PN90</accession>
<comment type="subcellular location">
    <subcellularLocation>
        <location evidence="1">Membrane</location>
        <topology evidence="1">Multi-pass membrane protein</topology>
    </subcellularLocation>
</comment>
<dbReference type="GO" id="GO:0016020">
    <property type="term" value="C:membrane"/>
    <property type="evidence" value="ECO:0007669"/>
    <property type="project" value="UniProtKB-SubCell"/>
</dbReference>
<protein>
    <submittedName>
        <fullName evidence="10">Rhomboid protease GlpG</fullName>
        <ecNumber evidence="10">3.4.21.105</ecNumber>
    </submittedName>
</protein>
<dbReference type="GO" id="GO:0004252">
    <property type="term" value="F:serine-type endopeptidase activity"/>
    <property type="evidence" value="ECO:0007669"/>
    <property type="project" value="InterPro"/>
</dbReference>
<feature type="transmembrane region" description="Helical" evidence="7">
    <location>
        <begin position="101"/>
        <end position="121"/>
    </location>
</feature>
<evidence type="ECO:0000256" key="3">
    <source>
        <dbReference type="ARBA" id="ARBA00022692"/>
    </source>
</evidence>
<dbReference type="AlphaFoldDB" id="A0A5B9PN90"/>
<dbReference type="STRING" id="980251.GCA_001642875_04193"/>
<reference evidence="10 11" key="1">
    <citation type="submission" date="2019-08" db="EMBL/GenBank/DDBJ databases">
        <title>Deep-cultivation of Planctomycetes and their phenomic and genomic characterization uncovers novel biology.</title>
        <authorList>
            <person name="Wiegand S."/>
            <person name="Jogler M."/>
            <person name="Boedeker C."/>
            <person name="Pinto D."/>
            <person name="Vollmers J."/>
            <person name="Rivas-Marin E."/>
            <person name="Kohn T."/>
            <person name="Peeters S.H."/>
            <person name="Heuer A."/>
            <person name="Rast P."/>
            <person name="Oberbeckmann S."/>
            <person name="Bunk B."/>
            <person name="Jeske O."/>
            <person name="Meyerdierks A."/>
            <person name="Storesund J.E."/>
            <person name="Kallscheuer N."/>
            <person name="Luecker S."/>
            <person name="Lage O.M."/>
            <person name="Pohl T."/>
            <person name="Merkel B.J."/>
            <person name="Hornburger P."/>
            <person name="Mueller R.-W."/>
            <person name="Bruemmer F."/>
            <person name="Labrenz M."/>
            <person name="Spormann A.M."/>
            <person name="Op den Camp H."/>
            <person name="Overmann J."/>
            <person name="Amann R."/>
            <person name="Jetten M.S.M."/>
            <person name="Mascher T."/>
            <person name="Medema M.H."/>
            <person name="Devos D.P."/>
            <person name="Kaster A.-K."/>
            <person name="Ovreas L."/>
            <person name="Rohde M."/>
            <person name="Galperin M.Y."/>
            <person name="Jogler C."/>
        </authorList>
    </citation>
    <scope>NUCLEOTIDE SEQUENCE [LARGE SCALE GENOMIC DNA]</scope>
    <source>
        <strain evidence="10 11">FC18</strain>
    </source>
</reference>
<dbReference type="InterPro" id="IPR038236">
    <property type="entry name" value="GlpG_N_sf"/>
</dbReference>
<feature type="transmembrane region" description="Helical" evidence="7">
    <location>
        <begin position="180"/>
        <end position="198"/>
    </location>
</feature>